<dbReference type="RefSeq" id="WP_027009845.1">
    <property type="nucleotide sequence ID" value="NZ_CP091521.1"/>
</dbReference>
<evidence type="ECO:0000256" key="2">
    <source>
        <dbReference type="ARBA" id="ARBA00022801"/>
    </source>
</evidence>
<dbReference type="Pfam" id="PF02545">
    <property type="entry name" value="Maf"/>
    <property type="match status" value="1"/>
</dbReference>
<organism evidence="5 6">
    <name type="scientific">Conchiformibius kuhniae</name>
    <dbReference type="NCBI Taxonomy" id="211502"/>
    <lineage>
        <taxon>Bacteria</taxon>
        <taxon>Pseudomonadati</taxon>
        <taxon>Pseudomonadota</taxon>
        <taxon>Betaproteobacteria</taxon>
        <taxon>Neisseriales</taxon>
        <taxon>Neisseriaceae</taxon>
        <taxon>Conchiformibius</taxon>
    </lineage>
</organism>
<comment type="subcellular location">
    <subcellularLocation>
        <location evidence="4">Cytoplasm</location>
    </subcellularLocation>
</comment>
<dbReference type="EC" id="3.6.1.-" evidence="4"/>
<dbReference type="AlphaFoldDB" id="A0A8T9MVW2"/>
<protein>
    <recommendedName>
        <fullName evidence="4">7-methyl-GTP pyrophosphatase</fullName>
        <shortName evidence="4">m(7)GTP pyrophosphatase</shortName>
        <ecNumber evidence="4">3.6.1.-</ecNumber>
    </recommendedName>
</protein>
<dbReference type="GO" id="GO:0009117">
    <property type="term" value="P:nucleotide metabolic process"/>
    <property type="evidence" value="ECO:0007669"/>
    <property type="project" value="UniProtKB-KW"/>
</dbReference>
<keyword evidence="6" id="KW-1185">Reference proteome</keyword>
<dbReference type="Proteomes" id="UP000831534">
    <property type="component" value="Chromosome"/>
</dbReference>
<dbReference type="InterPro" id="IPR029001">
    <property type="entry name" value="ITPase-like_fam"/>
</dbReference>
<dbReference type="PIRSF" id="PIRSF006305">
    <property type="entry name" value="Maf"/>
    <property type="match status" value="1"/>
</dbReference>
<accession>A0A8T9MVW2</accession>
<keyword evidence="4" id="KW-0963">Cytoplasm</keyword>
<keyword evidence="3 4" id="KW-0546">Nucleotide metabolism</keyword>
<comment type="function">
    <text evidence="4">Nucleoside triphosphate pyrophosphatase that hydrolyzes 7-methyl-GTP (m(7)GTP). May have a dual role in cell division arrest and in preventing the incorporation of modified nucleotides into cellular nucleic acids.</text>
</comment>
<dbReference type="Gene3D" id="3.90.950.10">
    <property type="match status" value="1"/>
</dbReference>
<dbReference type="NCBIfam" id="TIGR00172">
    <property type="entry name" value="maf"/>
    <property type="match status" value="1"/>
</dbReference>
<dbReference type="CDD" id="cd00555">
    <property type="entry name" value="Maf"/>
    <property type="match status" value="1"/>
</dbReference>
<feature type="active site" description="Proton acceptor" evidence="4">
    <location>
        <position position="73"/>
    </location>
</feature>
<dbReference type="InterPro" id="IPR003697">
    <property type="entry name" value="Maf-like"/>
</dbReference>
<dbReference type="EMBL" id="CP091521">
    <property type="protein sequence ID" value="UOP04302.1"/>
    <property type="molecule type" value="Genomic_DNA"/>
</dbReference>
<feature type="site" description="Important for substrate specificity" evidence="4">
    <location>
        <position position="74"/>
    </location>
</feature>
<dbReference type="PANTHER" id="PTHR43213">
    <property type="entry name" value="BIFUNCTIONAL DTTP/UTP PYROPHOSPHATASE/METHYLTRANSFERASE PROTEIN-RELATED"/>
    <property type="match status" value="1"/>
</dbReference>
<feature type="site" description="Important for substrate specificity" evidence="4">
    <location>
        <position position="159"/>
    </location>
</feature>
<evidence type="ECO:0000256" key="1">
    <source>
        <dbReference type="ARBA" id="ARBA00001968"/>
    </source>
</evidence>
<comment type="similarity">
    <text evidence="4">Belongs to the Maf family. YceF subfamily.</text>
</comment>
<dbReference type="SUPFAM" id="SSF52972">
    <property type="entry name" value="ITPase-like"/>
    <property type="match status" value="1"/>
</dbReference>
<dbReference type="KEGG" id="ckh:LVJ77_07935"/>
<evidence type="ECO:0000313" key="6">
    <source>
        <dbReference type="Proteomes" id="UP000831534"/>
    </source>
</evidence>
<evidence type="ECO:0000256" key="3">
    <source>
        <dbReference type="ARBA" id="ARBA00023080"/>
    </source>
</evidence>
<evidence type="ECO:0000313" key="5">
    <source>
        <dbReference type="EMBL" id="UOP04302.1"/>
    </source>
</evidence>
<comment type="caution">
    <text evidence="4">Lacks conserved residue(s) required for the propagation of feature annotation.</text>
</comment>
<comment type="catalytic activity">
    <reaction evidence="4">
        <text>N(7)-methyl-GTP + H2O = N(7)-methyl-GMP + diphosphate + H(+)</text>
        <dbReference type="Rhea" id="RHEA:58744"/>
        <dbReference type="ChEBI" id="CHEBI:15377"/>
        <dbReference type="ChEBI" id="CHEBI:15378"/>
        <dbReference type="ChEBI" id="CHEBI:33019"/>
        <dbReference type="ChEBI" id="CHEBI:58285"/>
        <dbReference type="ChEBI" id="CHEBI:87133"/>
    </reaction>
</comment>
<dbReference type="GO" id="GO:0005737">
    <property type="term" value="C:cytoplasm"/>
    <property type="evidence" value="ECO:0007669"/>
    <property type="project" value="UniProtKB-SubCell"/>
</dbReference>
<feature type="site" description="Important for substrate specificity" evidence="4">
    <location>
        <position position="16"/>
    </location>
</feature>
<dbReference type="HAMAP" id="MF_00528">
    <property type="entry name" value="Maf"/>
    <property type="match status" value="1"/>
</dbReference>
<dbReference type="GO" id="GO:0047429">
    <property type="term" value="F:nucleoside triphosphate diphosphatase activity"/>
    <property type="evidence" value="ECO:0007669"/>
    <property type="project" value="InterPro"/>
</dbReference>
<gene>
    <name evidence="5" type="ORF">LVJ77_07935</name>
</gene>
<dbReference type="PANTHER" id="PTHR43213:SF5">
    <property type="entry name" value="BIFUNCTIONAL DTTP_UTP PYROPHOSPHATASE_METHYLTRANSFERASE PROTEIN-RELATED"/>
    <property type="match status" value="1"/>
</dbReference>
<sequence length="197" mass="20997">MAATALPVVLASTSTFRRKQLQTWGLPFECAAPEYDETPLAGEAAAGTARRLAAGKARSLAARFPACLIIGADQVAWSGGRQLGKPMTPERAQTMLESLSGQSIVFYSAVCLLNTATGRLHEHTDTTVVQMRRFDRATVARYLQREPDAMYCAGGAKSEALGSALIERIDSSDPNALIGLPLLRLADFLAAEGVCIV</sequence>
<comment type="cofactor">
    <cofactor evidence="1 4">
        <name>a divalent metal cation</name>
        <dbReference type="ChEBI" id="CHEBI:60240"/>
    </cofactor>
</comment>
<keyword evidence="2 4" id="KW-0378">Hydrolase</keyword>
<evidence type="ECO:0000256" key="4">
    <source>
        <dbReference type="HAMAP-Rule" id="MF_00528"/>
    </source>
</evidence>
<proteinExistence type="inferred from homology"/>
<name>A0A8T9MVW2_9NEIS</name>
<reference evidence="5" key="1">
    <citation type="journal article" date="2022" name="Res Sq">
        <title>Evolution of multicellular longitudinally dividing oral cavity symbionts (Neisseriaceae).</title>
        <authorList>
            <person name="Nyongesa S."/>
            <person name="Weber P."/>
            <person name="Bernet E."/>
            <person name="Pullido F."/>
            <person name="Nieckarz M."/>
            <person name="Delaby M."/>
            <person name="Nieves C."/>
            <person name="Viehboeck T."/>
            <person name="Krause N."/>
            <person name="Rivera-Millot A."/>
            <person name="Nakamura A."/>
            <person name="Vischer N."/>
            <person name="VanNieuwenhze M."/>
            <person name="Brun Y."/>
            <person name="Cava F."/>
            <person name="Bulgheresi S."/>
            <person name="Veyrier F."/>
        </authorList>
    </citation>
    <scope>NUCLEOTIDE SEQUENCE</scope>
    <source>
        <strain evidence="5">17694</strain>
    </source>
</reference>
<reference evidence="5" key="2">
    <citation type="submission" date="2024-09" db="EMBL/GenBank/DDBJ databases">
        <authorList>
            <person name="Veyrier F.J."/>
        </authorList>
    </citation>
    <scope>NUCLEOTIDE SEQUENCE</scope>
    <source>
        <strain evidence="5">17694</strain>
    </source>
</reference>